<gene>
    <name evidence="1" type="ORF">GCM10017786_21090</name>
</gene>
<protein>
    <submittedName>
        <fullName evidence="1">Uncharacterized protein</fullName>
    </submittedName>
</protein>
<keyword evidence="2" id="KW-1185">Reference proteome</keyword>
<reference evidence="2" key="1">
    <citation type="journal article" date="2019" name="Int. J. Syst. Evol. Microbiol.">
        <title>The Global Catalogue of Microorganisms (GCM) 10K type strain sequencing project: providing services to taxonomists for standard genome sequencing and annotation.</title>
        <authorList>
            <consortium name="The Broad Institute Genomics Platform"/>
            <consortium name="The Broad Institute Genome Sequencing Center for Infectious Disease"/>
            <person name="Wu L."/>
            <person name="Ma J."/>
        </authorList>
    </citation>
    <scope>NUCLEOTIDE SEQUENCE [LARGE SCALE GENOMIC DNA]</scope>
    <source>
        <strain evidence="2">CGMCC 4.7677</strain>
    </source>
</reference>
<proteinExistence type="predicted"/>
<sequence>MKRPAVAEEVSFERDIKPLFREQDVRVMRYAFDLSSYADVRPRAELIYEHIEDGTTPCDVLWPEEDLALLRAWIDGGKQP</sequence>
<evidence type="ECO:0000313" key="1">
    <source>
        <dbReference type="EMBL" id="GHE88851.1"/>
    </source>
</evidence>
<comment type="caution">
    <text evidence="1">The sequence shown here is derived from an EMBL/GenBank/DDBJ whole genome shotgun (WGS) entry which is preliminary data.</text>
</comment>
<name>A0ABQ3IMM1_9PSEU</name>
<dbReference type="Proteomes" id="UP000605897">
    <property type="component" value="Unassembled WGS sequence"/>
</dbReference>
<evidence type="ECO:0000313" key="2">
    <source>
        <dbReference type="Proteomes" id="UP000605897"/>
    </source>
</evidence>
<organism evidence="1 2">
    <name type="scientific">Amycolatopsis deserti</name>
    <dbReference type="NCBI Taxonomy" id="185696"/>
    <lineage>
        <taxon>Bacteria</taxon>
        <taxon>Bacillati</taxon>
        <taxon>Actinomycetota</taxon>
        <taxon>Actinomycetes</taxon>
        <taxon>Pseudonocardiales</taxon>
        <taxon>Pseudonocardiaceae</taxon>
        <taxon>Amycolatopsis</taxon>
    </lineage>
</organism>
<dbReference type="EMBL" id="BNAU01000002">
    <property type="protein sequence ID" value="GHE88851.1"/>
    <property type="molecule type" value="Genomic_DNA"/>
</dbReference>
<accession>A0ABQ3IMM1</accession>